<name>A0A084JJW8_9FIRM</name>
<evidence type="ECO:0000256" key="9">
    <source>
        <dbReference type="ARBA" id="ARBA00024867"/>
    </source>
</evidence>
<protein>
    <recommendedName>
        <fullName evidence="2">Stage 0 sporulation protein A homolog</fullName>
    </recommendedName>
</protein>
<dbReference type="STRING" id="29354.IO98_14770"/>
<dbReference type="AlphaFoldDB" id="A0A084JJW8"/>
<dbReference type="PANTHER" id="PTHR42713:SF3">
    <property type="entry name" value="TRANSCRIPTIONAL REGULATORY PROTEIN HPTR"/>
    <property type="match status" value="1"/>
</dbReference>
<dbReference type="Pfam" id="PF00072">
    <property type="entry name" value="Response_reg"/>
    <property type="match status" value="1"/>
</dbReference>
<dbReference type="Pfam" id="PF17853">
    <property type="entry name" value="GGDEF_2"/>
    <property type="match status" value="1"/>
</dbReference>
<dbReference type="GO" id="GO:0043565">
    <property type="term" value="F:sequence-specific DNA binding"/>
    <property type="evidence" value="ECO:0007669"/>
    <property type="project" value="InterPro"/>
</dbReference>
<dbReference type="InterPro" id="IPR051552">
    <property type="entry name" value="HptR"/>
</dbReference>
<keyword evidence="8" id="KW-0804">Transcription</keyword>
<feature type="modified residue" description="4-aspartylphosphate" evidence="10">
    <location>
        <position position="55"/>
    </location>
</feature>
<evidence type="ECO:0000259" key="12">
    <source>
        <dbReference type="PROSITE" id="PS01124"/>
    </source>
</evidence>
<dbReference type="InterPro" id="IPR018060">
    <property type="entry name" value="HTH_AraC"/>
</dbReference>
<evidence type="ECO:0000256" key="2">
    <source>
        <dbReference type="ARBA" id="ARBA00018672"/>
    </source>
</evidence>
<feature type="domain" description="HTH araC/xylS-type" evidence="12">
    <location>
        <begin position="421"/>
        <end position="520"/>
    </location>
</feature>
<dbReference type="Gene3D" id="1.10.10.60">
    <property type="entry name" value="Homeodomain-like"/>
    <property type="match status" value="2"/>
</dbReference>
<evidence type="ECO:0000259" key="13">
    <source>
        <dbReference type="PROSITE" id="PS50110"/>
    </source>
</evidence>
<proteinExistence type="predicted"/>
<dbReference type="InterPro" id="IPR009057">
    <property type="entry name" value="Homeodomain-like_sf"/>
</dbReference>
<evidence type="ECO:0000256" key="11">
    <source>
        <dbReference type="SAM" id="Coils"/>
    </source>
</evidence>
<dbReference type="GO" id="GO:0003700">
    <property type="term" value="F:DNA-binding transcription factor activity"/>
    <property type="evidence" value="ECO:0007669"/>
    <property type="project" value="InterPro"/>
</dbReference>
<feature type="coiled-coil region" evidence="11">
    <location>
        <begin position="109"/>
        <end position="143"/>
    </location>
</feature>
<dbReference type="EMBL" id="JPME01000018">
    <property type="protein sequence ID" value="KEZ89252.1"/>
    <property type="molecule type" value="Genomic_DNA"/>
</dbReference>
<dbReference type="SMART" id="SM00342">
    <property type="entry name" value="HTH_ARAC"/>
    <property type="match status" value="1"/>
</dbReference>
<evidence type="ECO:0000256" key="3">
    <source>
        <dbReference type="ARBA" id="ARBA00022490"/>
    </source>
</evidence>
<keyword evidence="15" id="KW-1185">Reference proteome</keyword>
<accession>A0A084JJW8</accession>
<dbReference type="Pfam" id="PF12833">
    <property type="entry name" value="HTH_18"/>
    <property type="match status" value="1"/>
</dbReference>
<comment type="caution">
    <text evidence="14">The sequence shown here is derived from an EMBL/GenBank/DDBJ whole genome shotgun (WGS) entry which is preliminary data.</text>
</comment>
<dbReference type="PROSITE" id="PS01124">
    <property type="entry name" value="HTH_ARAC_FAMILY_2"/>
    <property type="match status" value="1"/>
</dbReference>
<comment type="subcellular location">
    <subcellularLocation>
        <location evidence="1">Cytoplasm</location>
    </subcellularLocation>
</comment>
<dbReference type="InterPro" id="IPR041522">
    <property type="entry name" value="CdaR_GGDEF"/>
</dbReference>
<evidence type="ECO:0000256" key="8">
    <source>
        <dbReference type="ARBA" id="ARBA00023163"/>
    </source>
</evidence>
<dbReference type="SUPFAM" id="SSF46689">
    <property type="entry name" value="Homeodomain-like"/>
    <property type="match status" value="1"/>
</dbReference>
<evidence type="ECO:0000256" key="10">
    <source>
        <dbReference type="PROSITE-ProRule" id="PRU00169"/>
    </source>
</evidence>
<dbReference type="CDD" id="cd17536">
    <property type="entry name" value="REC_YesN-like"/>
    <property type="match status" value="1"/>
</dbReference>
<evidence type="ECO:0000256" key="6">
    <source>
        <dbReference type="ARBA" id="ARBA00023015"/>
    </source>
</evidence>
<gene>
    <name evidence="14" type="ORF">IO98_14770</name>
</gene>
<dbReference type="InterPro" id="IPR011006">
    <property type="entry name" value="CheY-like_superfamily"/>
</dbReference>
<dbReference type="OrthoDB" id="9794370at2"/>
<keyword evidence="5" id="KW-0902">Two-component regulatory system</keyword>
<evidence type="ECO:0000313" key="14">
    <source>
        <dbReference type="EMBL" id="KEZ89252.1"/>
    </source>
</evidence>
<sequence>MYRVVLVDDEFLVREAVKETMDWGSRGFELKGCFQHGEDAMDYIRDNPVEVVLTDICMPYMDGLELSRLISREYPHICVVILSGYDNFEYAKQALKYRVREYILKPFSLVELGQALDGIREKLDQESRERRKLLRNREVLKSKLLMRLICGNSSAAELETELKSYGIALRGSKCMVAVGDAEIRGEDKESAELLCFAVYNIAAEIIGRSGIGYVIQKLDHQLVFLLLGNFHERWGEKAEKLFQVISDSVKDCMGIRLTIGIGCSVNSTAQLYLSYEEAEDMLEYRYSQEAGAILYRERAEKAAVFEEWEKLQENLLNAVREGEKRIAGEALFSLCMRIQESFLKKDRAKSIIIHTLSEARSMLEVMGMEGFEAYEQVNKYISQIDGKKSLEEERSALEAMFGGLVDAVAEVKDKKGNERAVLAVDYIRSHYGESSLNLQSICSYLAMSPSRFSAMFRECIGKSFVEVLSDTRMEKARELLETTSLKTYQIADKTGFTDPHYFSLAFKKATGKTPTEYAKEKRR</sequence>
<dbReference type="Gene3D" id="3.40.50.2300">
    <property type="match status" value="1"/>
</dbReference>
<keyword evidence="7" id="KW-0238">DNA-binding</keyword>
<evidence type="ECO:0000256" key="1">
    <source>
        <dbReference type="ARBA" id="ARBA00004496"/>
    </source>
</evidence>
<organism evidence="14 15">
    <name type="scientific">Lacrimispora celerecrescens</name>
    <dbReference type="NCBI Taxonomy" id="29354"/>
    <lineage>
        <taxon>Bacteria</taxon>
        <taxon>Bacillati</taxon>
        <taxon>Bacillota</taxon>
        <taxon>Clostridia</taxon>
        <taxon>Lachnospirales</taxon>
        <taxon>Lachnospiraceae</taxon>
        <taxon>Lacrimispora</taxon>
    </lineage>
</organism>
<evidence type="ECO:0000256" key="4">
    <source>
        <dbReference type="ARBA" id="ARBA00022553"/>
    </source>
</evidence>
<dbReference type="InterPro" id="IPR001789">
    <property type="entry name" value="Sig_transdc_resp-reg_receiver"/>
</dbReference>
<feature type="domain" description="Response regulatory" evidence="13">
    <location>
        <begin position="3"/>
        <end position="120"/>
    </location>
</feature>
<evidence type="ECO:0000256" key="5">
    <source>
        <dbReference type="ARBA" id="ARBA00023012"/>
    </source>
</evidence>
<keyword evidence="6" id="KW-0805">Transcription regulation</keyword>
<comment type="function">
    <text evidence="9">May play the central regulatory role in sporulation. It may be an element of the effector pathway responsible for the activation of sporulation genes in response to nutritional stress. Spo0A may act in concert with spo0H (a sigma factor) to control the expression of some genes that are critical to the sporulation process.</text>
</comment>
<dbReference type="SMART" id="SM00448">
    <property type="entry name" value="REC"/>
    <property type="match status" value="1"/>
</dbReference>
<keyword evidence="4 10" id="KW-0597">Phosphoprotein</keyword>
<dbReference type="PANTHER" id="PTHR42713">
    <property type="entry name" value="HISTIDINE KINASE-RELATED"/>
    <property type="match status" value="1"/>
</dbReference>
<keyword evidence="11" id="KW-0175">Coiled coil</keyword>
<dbReference type="GO" id="GO:0005737">
    <property type="term" value="C:cytoplasm"/>
    <property type="evidence" value="ECO:0007669"/>
    <property type="project" value="UniProtKB-SubCell"/>
</dbReference>
<dbReference type="RefSeq" id="WP_038282293.1">
    <property type="nucleotide sequence ID" value="NZ_JPME01000018.1"/>
</dbReference>
<keyword evidence="3" id="KW-0963">Cytoplasm</keyword>
<dbReference type="GO" id="GO:0000160">
    <property type="term" value="P:phosphorelay signal transduction system"/>
    <property type="evidence" value="ECO:0007669"/>
    <property type="project" value="UniProtKB-KW"/>
</dbReference>
<dbReference type="PROSITE" id="PS50110">
    <property type="entry name" value="RESPONSE_REGULATORY"/>
    <property type="match status" value="1"/>
</dbReference>
<dbReference type="Proteomes" id="UP000028525">
    <property type="component" value="Unassembled WGS sequence"/>
</dbReference>
<reference evidence="14 15" key="1">
    <citation type="submission" date="2014-07" db="EMBL/GenBank/DDBJ databases">
        <title>Draft genome of Clostridium celerecrescens 152B isolated from sediments associated with methane hydrate from Krishna Godavari basin.</title>
        <authorList>
            <person name="Honkalas V.S."/>
            <person name="Dabir A.P."/>
            <person name="Arora P."/>
            <person name="Dhakephalkar P.K."/>
        </authorList>
    </citation>
    <scope>NUCLEOTIDE SEQUENCE [LARGE SCALE GENOMIC DNA]</scope>
    <source>
        <strain evidence="14 15">152B</strain>
    </source>
</reference>
<dbReference type="SUPFAM" id="SSF52172">
    <property type="entry name" value="CheY-like"/>
    <property type="match status" value="1"/>
</dbReference>
<evidence type="ECO:0000256" key="7">
    <source>
        <dbReference type="ARBA" id="ARBA00023125"/>
    </source>
</evidence>
<evidence type="ECO:0000313" key="15">
    <source>
        <dbReference type="Proteomes" id="UP000028525"/>
    </source>
</evidence>